<comment type="caution">
    <text evidence="1">The sequence shown here is derived from an EMBL/GenBank/DDBJ whole genome shotgun (WGS) entry which is preliminary data.</text>
</comment>
<dbReference type="Proteomes" id="UP001211105">
    <property type="component" value="Unassembled WGS sequence"/>
</dbReference>
<proteinExistence type="predicted"/>
<accession>A0AAW5ZXN6</accession>
<dbReference type="EMBL" id="JAQKGX010000002">
    <property type="protein sequence ID" value="MDB1161428.1"/>
    <property type="molecule type" value="Genomic_DNA"/>
</dbReference>
<dbReference type="AlphaFoldDB" id="A0AAW5ZXN6"/>
<reference evidence="1" key="1">
    <citation type="submission" date="2023-01" db="EMBL/GenBank/DDBJ databases">
        <title>Human gut microbiome strain richness.</title>
        <authorList>
            <person name="Chen-Liaw A."/>
        </authorList>
    </citation>
    <scope>NUCLEOTIDE SEQUENCE</scope>
    <source>
        <strain evidence="1">BSD2780120875st1_E5_BSD2780120875b_170604</strain>
    </source>
</reference>
<evidence type="ECO:0000313" key="2">
    <source>
        <dbReference type="Proteomes" id="UP001211105"/>
    </source>
</evidence>
<name>A0AAW5ZXN6_9BIFI</name>
<dbReference type="RefSeq" id="WP_271726044.1">
    <property type="nucleotide sequence ID" value="NZ_JAQKGX010000002.1"/>
</dbReference>
<protein>
    <submittedName>
        <fullName evidence="1">Uncharacterized protein</fullName>
    </submittedName>
</protein>
<evidence type="ECO:0000313" key="1">
    <source>
        <dbReference type="EMBL" id="MDB1161428.1"/>
    </source>
</evidence>
<gene>
    <name evidence="1" type="ORF">PL707_03885</name>
</gene>
<organism evidence="1 2">
    <name type="scientific">Bifidobacterium catenulatum</name>
    <dbReference type="NCBI Taxonomy" id="1686"/>
    <lineage>
        <taxon>Bacteria</taxon>
        <taxon>Bacillati</taxon>
        <taxon>Actinomycetota</taxon>
        <taxon>Actinomycetes</taxon>
        <taxon>Bifidobacteriales</taxon>
        <taxon>Bifidobacteriaceae</taxon>
        <taxon>Bifidobacterium</taxon>
    </lineage>
</organism>
<sequence length="40" mass="4567">MNGKREKTNAYGAGRILSYEPLKVHRDACEESLKARETDE</sequence>